<organism evidence="1 2">
    <name type="scientific">Liparis tanakae</name>
    <name type="common">Tanaka's snailfish</name>
    <dbReference type="NCBI Taxonomy" id="230148"/>
    <lineage>
        <taxon>Eukaryota</taxon>
        <taxon>Metazoa</taxon>
        <taxon>Chordata</taxon>
        <taxon>Craniata</taxon>
        <taxon>Vertebrata</taxon>
        <taxon>Euteleostomi</taxon>
        <taxon>Actinopterygii</taxon>
        <taxon>Neopterygii</taxon>
        <taxon>Teleostei</taxon>
        <taxon>Neoteleostei</taxon>
        <taxon>Acanthomorphata</taxon>
        <taxon>Eupercaria</taxon>
        <taxon>Perciformes</taxon>
        <taxon>Cottioidei</taxon>
        <taxon>Cottales</taxon>
        <taxon>Liparidae</taxon>
        <taxon>Liparis</taxon>
    </lineage>
</organism>
<dbReference type="EMBL" id="SRLO01000076">
    <property type="protein sequence ID" value="TNN78068.1"/>
    <property type="molecule type" value="Genomic_DNA"/>
</dbReference>
<dbReference type="AlphaFoldDB" id="A0A4Z2IJR3"/>
<comment type="caution">
    <text evidence="1">The sequence shown here is derived from an EMBL/GenBank/DDBJ whole genome shotgun (WGS) entry which is preliminary data.</text>
</comment>
<keyword evidence="2" id="KW-1185">Reference proteome</keyword>
<gene>
    <name evidence="1" type="ORF">EYF80_011573</name>
</gene>
<evidence type="ECO:0000313" key="1">
    <source>
        <dbReference type="EMBL" id="TNN78068.1"/>
    </source>
</evidence>
<sequence length="159" mass="16684">MSHSEHLTAGSIAIAAAAGAAGARRAGVPHLKGQCAGRASWRRCGVSGISHVSRALIPTEEATFNLFFSLASPIVLSIIAEPSDLRPQPWFLPGCLTVSLFSLSLIHSNVAHIVPHRPGPQLLAAYLPNPSSVAKDSLRESPYLAVTLANAAEVNRHLG</sequence>
<proteinExistence type="predicted"/>
<evidence type="ECO:0000313" key="2">
    <source>
        <dbReference type="Proteomes" id="UP000314294"/>
    </source>
</evidence>
<name>A0A4Z2IJR3_9TELE</name>
<dbReference type="Proteomes" id="UP000314294">
    <property type="component" value="Unassembled WGS sequence"/>
</dbReference>
<accession>A0A4Z2IJR3</accession>
<protein>
    <submittedName>
        <fullName evidence="1">Uncharacterized protein</fullName>
    </submittedName>
</protein>
<reference evidence="1 2" key="1">
    <citation type="submission" date="2019-03" db="EMBL/GenBank/DDBJ databases">
        <title>First draft genome of Liparis tanakae, snailfish: a comprehensive survey of snailfish specific genes.</title>
        <authorList>
            <person name="Kim W."/>
            <person name="Song I."/>
            <person name="Jeong J.-H."/>
            <person name="Kim D."/>
            <person name="Kim S."/>
            <person name="Ryu S."/>
            <person name="Song J.Y."/>
            <person name="Lee S.K."/>
        </authorList>
    </citation>
    <scope>NUCLEOTIDE SEQUENCE [LARGE SCALE GENOMIC DNA]</scope>
    <source>
        <tissue evidence="1">Muscle</tissue>
    </source>
</reference>